<name>A0A8S9WII6_APOLU</name>
<feature type="non-terminal residue" evidence="1">
    <location>
        <position position="1"/>
    </location>
</feature>
<evidence type="ECO:0000313" key="2">
    <source>
        <dbReference type="Proteomes" id="UP000466442"/>
    </source>
</evidence>
<dbReference type="Proteomes" id="UP000466442">
    <property type="component" value="Unassembled WGS sequence"/>
</dbReference>
<dbReference type="AlphaFoldDB" id="A0A8S9WII6"/>
<organism evidence="1 2">
    <name type="scientific">Apolygus lucorum</name>
    <name type="common">Small green plant bug</name>
    <name type="synonym">Lygocoris lucorum</name>
    <dbReference type="NCBI Taxonomy" id="248454"/>
    <lineage>
        <taxon>Eukaryota</taxon>
        <taxon>Metazoa</taxon>
        <taxon>Ecdysozoa</taxon>
        <taxon>Arthropoda</taxon>
        <taxon>Hexapoda</taxon>
        <taxon>Insecta</taxon>
        <taxon>Pterygota</taxon>
        <taxon>Neoptera</taxon>
        <taxon>Paraneoptera</taxon>
        <taxon>Hemiptera</taxon>
        <taxon>Heteroptera</taxon>
        <taxon>Panheteroptera</taxon>
        <taxon>Cimicomorpha</taxon>
        <taxon>Miridae</taxon>
        <taxon>Mirini</taxon>
        <taxon>Apolygus</taxon>
    </lineage>
</organism>
<comment type="caution">
    <text evidence="1">The sequence shown here is derived from an EMBL/GenBank/DDBJ whole genome shotgun (WGS) entry which is preliminary data.</text>
</comment>
<dbReference type="EMBL" id="WIXP02000186">
    <property type="protein sequence ID" value="KAF6197292.1"/>
    <property type="molecule type" value="Genomic_DNA"/>
</dbReference>
<keyword evidence="2" id="KW-1185">Reference proteome</keyword>
<evidence type="ECO:0000313" key="1">
    <source>
        <dbReference type="EMBL" id="KAF6197292.1"/>
    </source>
</evidence>
<proteinExistence type="predicted"/>
<sequence length="47" mass="5725">RVIGGYLEIVELPRRFWNALTSKVIFSQYNYLLMTRRTERPMRPSHQ</sequence>
<gene>
    <name evidence="1" type="ORF">GE061_020351</name>
</gene>
<accession>A0A8S9WII6</accession>
<protein>
    <submittedName>
        <fullName evidence="1">Uncharacterized protein</fullName>
    </submittedName>
</protein>
<reference evidence="1" key="1">
    <citation type="journal article" date="2021" name="Mol. Ecol. Resour.">
        <title>Apolygus lucorum genome provides insights into omnivorousness and mesophyll feeding.</title>
        <authorList>
            <person name="Liu Y."/>
            <person name="Liu H."/>
            <person name="Wang H."/>
            <person name="Huang T."/>
            <person name="Liu B."/>
            <person name="Yang B."/>
            <person name="Yin L."/>
            <person name="Li B."/>
            <person name="Zhang Y."/>
            <person name="Zhang S."/>
            <person name="Jiang F."/>
            <person name="Zhang X."/>
            <person name="Ren Y."/>
            <person name="Wang B."/>
            <person name="Wang S."/>
            <person name="Lu Y."/>
            <person name="Wu K."/>
            <person name="Fan W."/>
            <person name="Wang G."/>
        </authorList>
    </citation>
    <scope>NUCLEOTIDE SEQUENCE</scope>
    <source>
        <strain evidence="1">12Hb</strain>
    </source>
</reference>